<dbReference type="InterPro" id="IPR023795">
    <property type="entry name" value="Serpin_CS"/>
</dbReference>
<dbReference type="EMBL" id="CM001219">
    <property type="protein sequence ID" value="AES73939.1"/>
    <property type="molecule type" value="Genomic_DNA"/>
</dbReference>
<evidence type="ECO:0000256" key="2">
    <source>
        <dbReference type="RuleBase" id="RU000411"/>
    </source>
</evidence>
<dbReference type="Gramene" id="rna19588">
    <property type="protein sequence ID" value="RHN70952.1"/>
    <property type="gene ID" value="gene19588"/>
</dbReference>
<dbReference type="InterPro" id="IPR023796">
    <property type="entry name" value="Serpin_dom"/>
</dbReference>
<evidence type="ECO:0000313" key="7">
    <source>
        <dbReference type="Proteomes" id="UP000002051"/>
    </source>
</evidence>
<evidence type="ECO:0000313" key="6">
    <source>
        <dbReference type="EnsemblPlants" id="AES73939"/>
    </source>
</evidence>
<reference evidence="5" key="5">
    <citation type="journal article" date="2018" name="Nat. Plants">
        <title>Whole-genome landscape of Medicago truncatula symbiotic genes.</title>
        <authorList>
            <person name="Pecrix Y."/>
            <person name="Gamas P."/>
            <person name="Carrere S."/>
        </authorList>
    </citation>
    <scope>NUCLEOTIDE SEQUENCE</scope>
    <source>
        <tissue evidence="5">Leaves</tissue>
    </source>
</reference>
<keyword evidence="7" id="KW-1185">Reference proteome</keyword>
<dbReference type="STRING" id="3880.G7J439"/>
<dbReference type="InterPro" id="IPR036186">
    <property type="entry name" value="Serpin_sf"/>
</dbReference>
<dbReference type="eggNOG" id="KOG2392">
    <property type="taxonomic scope" value="Eukaryota"/>
</dbReference>
<dbReference type="Pfam" id="PF00079">
    <property type="entry name" value="Serpin"/>
    <property type="match status" value="1"/>
</dbReference>
<dbReference type="FunFam" id="2.10.310.10:FF:000001">
    <property type="entry name" value="Serpin family A member 1"/>
    <property type="match status" value="1"/>
</dbReference>
<dbReference type="PaxDb" id="3880-AES73939"/>
<dbReference type="OMA" id="QANIFIC"/>
<dbReference type="Gene3D" id="6.20.40.10">
    <property type="match status" value="1"/>
</dbReference>
<comment type="similarity">
    <text evidence="1 2">Belongs to the serpin family.</text>
</comment>
<dbReference type="GO" id="GO:0005615">
    <property type="term" value="C:extracellular space"/>
    <property type="evidence" value="ECO:0000318"/>
    <property type="project" value="GO_Central"/>
</dbReference>
<protein>
    <submittedName>
        <fullName evidence="5">Putative Serpin family protein</fullName>
    </submittedName>
    <submittedName>
        <fullName evidence="4">Serpin-ZX-like protein</fullName>
    </submittedName>
</protein>
<dbReference type="PROSITE" id="PS00284">
    <property type="entry name" value="SERPIN"/>
    <property type="match status" value="1"/>
</dbReference>
<dbReference type="Proteomes" id="UP000265566">
    <property type="component" value="Chromosome 3"/>
</dbReference>
<dbReference type="Gene3D" id="2.10.310.10">
    <property type="entry name" value="Serpins superfamily"/>
    <property type="match status" value="1"/>
</dbReference>
<sequence length="220" mass="24672">MFVIGVFSHQIHNISKTKDYDFHLLNGSSVKVPFMTSNKKQFIEVYDDFKVLHLPYKKGEDKRQFSMYFFLPNAKDGLSALVEKVSSTSEFLHRSLCLSQKELGNFKIPKFNISFELEATRMLKKLGVVLPFSPGGFTKMVDSSLMGKILSVSNIFHKSFIEVNEEGVEAAAATAAILSKGFSFPSQLDFVADHPFLFLIREDLTGTIIFVGQVLNPLTG</sequence>
<organism evidence="4 7">
    <name type="scientific">Medicago truncatula</name>
    <name type="common">Barrel medic</name>
    <name type="synonym">Medicago tribuloides</name>
    <dbReference type="NCBI Taxonomy" id="3880"/>
    <lineage>
        <taxon>Eukaryota</taxon>
        <taxon>Viridiplantae</taxon>
        <taxon>Streptophyta</taxon>
        <taxon>Embryophyta</taxon>
        <taxon>Tracheophyta</taxon>
        <taxon>Spermatophyta</taxon>
        <taxon>Magnoliopsida</taxon>
        <taxon>eudicotyledons</taxon>
        <taxon>Gunneridae</taxon>
        <taxon>Pentapetalae</taxon>
        <taxon>rosids</taxon>
        <taxon>fabids</taxon>
        <taxon>Fabales</taxon>
        <taxon>Fabaceae</taxon>
        <taxon>Papilionoideae</taxon>
        <taxon>50 kb inversion clade</taxon>
        <taxon>NPAAA clade</taxon>
        <taxon>Hologalegina</taxon>
        <taxon>IRL clade</taxon>
        <taxon>Trifolieae</taxon>
        <taxon>Medicago</taxon>
    </lineage>
</organism>
<dbReference type="AlphaFoldDB" id="G7J439"/>
<evidence type="ECO:0000313" key="4">
    <source>
        <dbReference type="EMBL" id="AES73939.1"/>
    </source>
</evidence>
<reference evidence="4 7" key="1">
    <citation type="journal article" date="2011" name="Nature">
        <title>The Medicago genome provides insight into the evolution of rhizobial symbioses.</title>
        <authorList>
            <person name="Young N.D."/>
            <person name="Debelle F."/>
            <person name="Oldroyd G.E."/>
            <person name="Geurts R."/>
            <person name="Cannon S.B."/>
            <person name="Udvardi M.K."/>
            <person name="Benedito V.A."/>
            <person name="Mayer K.F."/>
            <person name="Gouzy J."/>
            <person name="Schoof H."/>
            <person name="Van de Peer Y."/>
            <person name="Proost S."/>
            <person name="Cook D.R."/>
            <person name="Meyers B.C."/>
            <person name="Spannagl M."/>
            <person name="Cheung F."/>
            <person name="De Mita S."/>
            <person name="Krishnakumar V."/>
            <person name="Gundlach H."/>
            <person name="Zhou S."/>
            <person name="Mudge J."/>
            <person name="Bharti A.K."/>
            <person name="Murray J.D."/>
            <person name="Naoumkina M.A."/>
            <person name="Rosen B."/>
            <person name="Silverstein K.A."/>
            <person name="Tang H."/>
            <person name="Rombauts S."/>
            <person name="Zhao P.X."/>
            <person name="Zhou P."/>
            <person name="Barbe V."/>
            <person name="Bardou P."/>
            <person name="Bechner M."/>
            <person name="Bellec A."/>
            <person name="Berger A."/>
            <person name="Berges H."/>
            <person name="Bidwell S."/>
            <person name="Bisseling T."/>
            <person name="Choisne N."/>
            <person name="Couloux A."/>
            <person name="Denny R."/>
            <person name="Deshpande S."/>
            <person name="Dai X."/>
            <person name="Doyle J.J."/>
            <person name="Dudez A.M."/>
            <person name="Farmer A.D."/>
            <person name="Fouteau S."/>
            <person name="Franken C."/>
            <person name="Gibelin C."/>
            <person name="Gish J."/>
            <person name="Goldstein S."/>
            <person name="Gonzalez A.J."/>
            <person name="Green P.J."/>
            <person name="Hallab A."/>
            <person name="Hartog M."/>
            <person name="Hua A."/>
            <person name="Humphray S.J."/>
            <person name="Jeong D.H."/>
            <person name="Jing Y."/>
            <person name="Jocker A."/>
            <person name="Kenton S.M."/>
            <person name="Kim D.J."/>
            <person name="Klee K."/>
            <person name="Lai H."/>
            <person name="Lang C."/>
            <person name="Lin S."/>
            <person name="Macmil S.L."/>
            <person name="Magdelenat G."/>
            <person name="Matthews L."/>
            <person name="McCorrison J."/>
            <person name="Monaghan E.L."/>
            <person name="Mun J.H."/>
            <person name="Najar F.Z."/>
            <person name="Nicholson C."/>
            <person name="Noirot C."/>
            <person name="O'Bleness M."/>
            <person name="Paule C.R."/>
            <person name="Poulain J."/>
            <person name="Prion F."/>
            <person name="Qin B."/>
            <person name="Qu C."/>
            <person name="Retzel E.F."/>
            <person name="Riddle C."/>
            <person name="Sallet E."/>
            <person name="Samain S."/>
            <person name="Samson N."/>
            <person name="Sanders I."/>
            <person name="Saurat O."/>
            <person name="Scarpelli C."/>
            <person name="Schiex T."/>
            <person name="Segurens B."/>
            <person name="Severin A.J."/>
            <person name="Sherrier D.J."/>
            <person name="Shi R."/>
            <person name="Sims S."/>
            <person name="Singer S.R."/>
            <person name="Sinharoy S."/>
            <person name="Sterck L."/>
            <person name="Viollet A."/>
            <person name="Wang B.B."/>
            <person name="Wang K."/>
            <person name="Wang M."/>
            <person name="Wang X."/>
            <person name="Warfsmann J."/>
            <person name="Weissenbach J."/>
            <person name="White D.D."/>
            <person name="White J.D."/>
            <person name="Wiley G.B."/>
            <person name="Wincker P."/>
            <person name="Xing Y."/>
            <person name="Yang L."/>
            <person name="Yao Z."/>
            <person name="Ying F."/>
            <person name="Zhai J."/>
            <person name="Zhou L."/>
            <person name="Zuber A."/>
            <person name="Denarie J."/>
            <person name="Dixon R.A."/>
            <person name="May G.D."/>
            <person name="Schwartz D.C."/>
            <person name="Rogers J."/>
            <person name="Quetier F."/>
            <person name="Town C.D."/>
            <person name="Roe B.A."/>
        </authorList>
    </citation>
    <scope>NUCLEOTIDE SEQUENCE [LARGE SCALE GENOMIC DNA]</scope>
    <source>
        <strain evidence="4">A17</strain>
        <strain evidence="6 7">cv. Jemalong A17</strain>
    </source>
</reference>
<dbReference type="SUPFAM" id="SSF56574">
    <property type="entry name" value="Serpins"/>
    <property type="match status" value="1"/>
</dbReference>
<reference evidence="6" key="3">
    <citation type="submission" date="2015-04" db="UniProtKB">
        <authorList>
            <consortium name="EnsemblPlants"/>
        </authorList>
    </citation>
    <scope>IDENTIFICATION</scope>
    <source>
        <strain evidence="6">cv. Jemalong A17</strain>
    </source>
</reference>
<dbReference type="PANTHER" id="PTHR11461:SF211">
    <property type="entry name" value="GH10112P-RELATED"/>
    <property type="match status" value="1"/>
</dbReference>
<dbReference type="InterPro" id="IPR000215">
    <property type="entry name" value="Serpin_fam"/>
</dbReference>
<feature type="domain" description="Serpin" evidence="3">
    <location>
        <begin position="4"/>
        <end position="217"/>
    </location>
</feature>
<gene>
    <name evidence="4" type="ordered locus">MTR_3g111160</name>
    <name evidence="5" type="ORF">MtrunA17_Chr3g0141031</name>
</gene>
<accession>G7J439</accession>
<evidence type="ECO:0000259" key="3">
    <source>
        <dbReference type="SMART" id="SM00093"/>
    </source>
</evidence>
<evidence type="ECO:0000313" key="8">
    <source>
        <dbReference type="Proteomes" id="UP000265566"/>
    </source>
</evidence>
<evidence type="ECO:0000256" key="1">
    <source>
        <dbReference type="ARBA" id="ARBA00009500"/>
    </source>
</evidence>
<dbReference type="InterPro" id="IPR042185">
    <property type="entry name" value="Serpin_sf_2"/>
</dbReference>
<dbReference type="Gene3D" id="2.30.39.10">
    <property type="entry name" value="Alpha-1-antitrypsin, domain 1"/>
    <property type="match status" value="1"/>
</dbReference>
<dbReference type="SMART" id="SM00093">
    <property type="entry name" value="SERPIN"/>
    <property type="match status" value="1"/>
</dbReference>
<dbReference type="EnsemblPlants" id="AES73939">
    <property type="protein sequence ID" value="AES73939"/>
    <property type="gene ID" value="MTR_3g111160"/>
</dbReference>
<dbReference type="HOGENOM" id="CLU_023330_6_1_1"/>
<reference evidence="8" key="4">
    <citation type="journal article" date="2018" name="Nat. Plants">
        <title>Whole-genome landscape of Medicago truncatula symbiotic genes.</title>
        <authorList>
            <person name="Pecrix Y."/>
            <person name="Staton S.E."/>
            <person name="Sallet E."/>
            <person name="Lelandais-Briere C."/>
            <person name="Moreau S."/>
            <person name="Carrere S."/>
            <person name="Blein T."/>
            <person name="Jardinaud M.F."/>
            <person name="Latrasse D."/>
            <person name="Zouine M."/>
            <person name="Zahm M."/>
            <person name="Kreplak J."/>
            <person name="Mayjonade B."/>
            <person name="Satge C."/>
            <person name="Perez M."/>
            <person name="Cauet S."/>
            <person name="Marande W."/>
            <person name="Chantry-Darmon C."/>
            <person name="Lopez-Roques C."/>
            <person name="Bouchez O."/>
            <person name="Berard A."/>
            <person name="Debelle F."/>
            <person name="Munos S."/>
            <person name="Bendahmane A."/>
            <person name="Berges H."/>
            <person name="Niebel A."/>
            <person name="Buitink J."/>
            <person name="Frugier F."/>
            <person name="Benhamed M."/>
            <person name="Crespi M."/>
            <person name="Gouzy J."/>
            <person name="Gamas P."/>
        </authorList>
    </citation>
    <scope>NUCLEOTIDE SEQUENCE [LARGE SCALE GENOMIC DNA]</scope>
    <source>
        <strain evidence="8">cv. Jemalong A17</strain>
    </source>
</reference>
<dbReference type="GO" id="GO:0004867">
    <property type="term" value="F:serine-type endopeptidase inhibitor activity"/>
    <property type="evidence" value="ECO:0007669"/>
    <property type="project" value="InterPro"/>
</dbReference>
<proteinExistence type="inferred from homology"/>
<reference evidence="4 7" key="2">
    <citation type="journal article" date="2014" name="BMC Genomics">
        <title>An improved genome release (version Mt4.0) for the model legume Medicago truncatula.</title>
        <authorList>
            <person name="Tang H."/>
            <person name="Krishnakumar V."/>
            <person name="Bidwell S."/>
            <person name="Rosen B."/>
            <person name="Chan A."/>
            <person name="Zhou S."/>
            <person name="Gentzbittel L."/>
            <person name="Childs K.L."/>
            <person name="Yandell M."/>
            <person name="Gundlach H."/>
            <person name="Mayer K.F."/>
            <person name="Schwartz D.C."/>
            <person name="Town C.D."/>
        </authorList>
    </citation>
    <scope>GENOME REANNOTATION</scope>
    <source>
        <strain evidence="6 7">cv. Jemalong A17</strain>
    </source>
</reference>
<dbReference type="EMBL" id="PSQE01000003">
    <property type="protein sequence ID" value="RHN70952.1"/>
    <property type="molecule type" value="Genomic_DNA"/>
</dbReference>
<dbReference type="PANTHER" id="PTHR11461">
    <property type="entry name" value="SERINE PROTEASE INHIBITOR, SERPIN"/>
    <property type="match status" value="1"/>
</dbReference>
<evidence type="ECO:0000313" key="5">
    <source>
        <dbReference type="EMBL" id="RHN70952.1"/>
    </source>
</evidence>
<name>G7J439_MEDTR</name>
<dbReference type="Proteomes" id="UP000002051">
    <property type="component" value="Chromosome 3"/>
</dbReference>